<dbReference type="GeneID" id="62642116"/>
<dbReference type="Proteomes" id="UP000809440">
    <property type="component" value="Unassembled WGS sequence"/>
</dbReference>
<evidence type="ECO:0000313" key="3">
    <source>
        <dbReference type="EMBL" id="MBM2416152.1"/>
    </source>
</evidence>
<dbReference type="Pfam" id="PF13466">
    <property type="entry name" value="STAS_2"/>
    <property type="match status" value="1"/>
</dbReference>
<accession>A0A9Q2NVH5</accession>
<dbReference type="RefSeq" id="WP_171046146.1">
    <property type="nucleotide sequence ID" value="NZ_JAFBWU010000002.1"/>
</dbReference>
<keyword evidence="5" id="KW-1185">Reference proteome</keyword>
<evidence type="ECO:0000259" key="1">
    <source>
        <dbReference type="Pfam" id="PF13466"/>
    </source>
</evidence>
<reference evidence="2 5" key="1">
    <citation type="submission" date="2021-01" db="EMBL/GenBank/DDBJ databases">
        <title>Diatom-associated Roseobacters Show Island Model of Population Structure.</title>
        <authorList>
            <person name="Qu L."/>
            <person name="Feng X."/>
            <person name="Chen Y."/>
            <person name="Li L."/>
            <person name="Wang X."/>
            <person name="Hu Z."/>
            <person name="Wang H."/>
            <person name="Luo H."/>
        </authorList>
    </citation>
    <scope>NUCLEOTIDE SEQUENCE</scope>
    <source>
        <strain evidence="3 5">CC28-63</strain>
        <strain evidence="2">CC28-69</strain>
    </source>
</reference>
<dbReference type="EMBL" id="JAFBXF010000002">
    <property type="protein sequence ID" value="MBM2416152.1"/>
    <property type="molecule type" value="Genomic_DNA"/>
</dbReference>
<dbReference type="InterPro" id="IPR036513">
    <property type="entry name" value="STAS_dom_sf"/>
</dbReference>
<dbReference type="AlphaFoldDB" id="A0A9Q2NVH5"/>
<dbReference type="InterPro" id="IPR058548">
    <property type="entry name" value="MlaB-like_STAS"/>
</dbReference>
<comment type="caution">
    <text evidence="2">The sequence shown here is derived from an EMBL/GenBank/DDBJ whole genome shotgun (WGS) entry which is preliminary data.</text>
</comment>
<dbReference type="EMBL" id="JAFBXE010000002">
    <property type="protein sequence ID" value="MBM2411485.1"/>
    <property type="molecule type" value="Genomic_DNA"/>
</dbReference>
<protein>
    <submittedName>
        <fullName evidence="2">STAS domain-containing protein</fullName>
    </submittedName>
</protein>
<evidence type="ECO:0000313" key="4">
    <source>
        <dbReference type="Proteomes" id="UP000755667"/>
    </source>
</evidence>
<proteinExistence type="predicted"/>
<dbReference type="Gene3D" id="3.30.750.24">
    <property type="entry name" value="STAS domain"/>
    <property type="match status" value="1"/>
</dbReference>
<sequence>MASVKTFDLPLKATITECGAVLTSLRQLIETETDIVVTCSQVEQIDLAMLQVLISARKTAERNSRSFSVVSDGHGTFDAVLAEYGICFAHAA</sequence>
<name>A0A9Q2NVH5_9RHOB</name>
<dbReference type="Proteomes" id="UP000755667">
    <property type="component" value="Unassembled WGS sequence"/>
</dbReference>
<dbReference type="SUPFAM" id="SSF52091">
    <property type="entry name" value="SpoIIaa-like"/>
    <property type="match status" value="1"/>
</dbReference>
<organism evidence="2 4">
    <name type="scientific">Marivita cryptomonadis</name>
    <dbReference type="NCBI Taxonomy" id="505252"/>
    <lineage>
        <taxon>Bacteria</taxon>
        <taxon>Pseudomonadati</taxon>
        <taxon>Pseudomonadota</taxon>
        <taxon>Alphaproteobacteria</taxon>
        <taxon>Rhodobacterales</taxon>
        <taxon>Roseobacteraceae</taxon>
        <taxon>Marivita</taxon>
    </lineage>
</organism>
<feature type="domain" description="MlaB-like STAS" evidence="1">
    <location>
        <begin position="13"/>
        <end position="85"/>
    </location>
</feature>
<evidence type="ECO:0000313" key="2">
    <source>
        <dbReference type="EMBL" id="MBM2411485.1"/>
    </source>
</evidence>
<evidence type="ECO:0000313" key="5">
    <source>
        <dbReference type="Proteomes" id="UP000809440"/>
    </source>
</evidence>
<gene>
    <name evidence="2" type="ORF">JQX41_04175</name>
    <name evidence="3" type="ORF">JQX48_04175</name>
</gene>